<dbReference type="PRINTS" id="PR01001">
    <property type="entry name" value="FADG3PDH"/>
</dbReference>
<keyword evidence="4" id="KW-0274">FAD</keyword>
<evidence type="ECO:0000256" key="3">
    <source>
        <dbReference type="ARBA" id="ARBA00022630"/>
    </source>
</evidence>
<comment type="cofactor">
    <cofactor evidence="1 6">
        <name>FAD</name>
        <dbReference type="ChEBI" id="CHEBI:57692"/>
    </cofactor>
</comment>
<dbReference type="InterPro" id="IPR000447">
    <property type="entry name" value="G3P_DH_FAD-dep"/>
</dbReference>
<evidence type="ECO:0000313" key="8">
    <source>
        <dbReference type="EMBL" id="NNF05961.1"/>
    </source>
</evidence>
<dbReference type="PANTHER" id="PTHR11985:SF15">
    <property type="entry name" value="GLYCEROL-3-PHOSPHATE DEHYDROGENASE, MITOCHONDRIAL"/>
    <property type="match status" value="1"/>
</dbReference>
<dbReference type="EMBL" id="JABDJR010000160">
    <property type="protein sequence ID" value="NNF05961.1"/>
    <property type="molecule type" value="Genomic_DNA"/>
</dbReference>
<comment type="similarity">
    <text evidence="2 6">Belongs to the FAD-dependent glycerol-3-phosphate dehydrogenase family.</text>
</comment>
<evidence type="ECO:0000256" key="2">
    <source>
        <dbReference type="ARBA" id="ARBA00007330"/>
    </source>
</evidence>
<organism evidence="8 9">
    <name type="scientific">Eiseniibacteriota bacterium</name>
    <dbReference type="NCBI Taxonomy" id="2212470"/>
    <lineage>
        <taxon>Bacteria</taxon>
        <taxon>Candidatus Eiseniibacteriota</taxon>
    </lineage>
</organism>
<reference evidence="8 9" key="1">
    <citation type="submission" date="2020-03" db="EMBL/GenBank/DDBJ databases">
        <title>Metabolic flexibility allows generalist bacteria to become dominant in a frequently disturbed ecosystem.</title>
        <authorList>
            <person name="Chen Y.-J."/>
            <person name="Leung P.M."/>
            <person name="Bay S.K."/>
            <person name="Hugenholtz P."/>
            <person name="Kessler A.J."/>
            <person name="Shelley G."/>
            <person name="Waite D.W."/>
            <person name="Cook P.L."/>
            <person name="Greening C."/>
        </authorList>
    </citation>
    <scope>NUCLEOTIDE SEQUENCE [LARGE SCALE GENOMIC DNA]</scope>
    <source>
        <strain evidence="8">SS_bin_28</strain>
    </source>
</reference>
<comment type="catalytic activity">
    <reaction evidence="6">
        <text>a quinone + sn-glycerol 3-phosphate = dihydroxyacetone phosphate + a quinol</text>
        <dbReference type="Rhea" id="RHEA:18977"/>
        <dbReference type="ChEBI" id="CHEBI:24646"/>
        <dbReference type="ChEBI" id="CHEBI:57597"/>
        <dbReference type="ChEBI" id="CHEBI:57642"/>
        <dbReference type="ChEBI" id="CHEBI:132124"/>
        <dbReference type="EC" id="1.1.5.3"/>
    </reaction>
</comment>
<dbReference type="PANTHER" id="PTHR11985">
    <property type="entry name" value="GLYCEROL-3-PHOSPHATE DEHYDROGENASE"/>
    <property type="match status" value="1"/>
</dbReference>
<evidence type="ECO:0000256" key="1">
    <source>
        <dbReference type="ARBA" id="ARBA00001974"/>
    </source>
</evidence>
<dbReference type="GO" id="GO:0009331">
    <property type="term" value="C:glycerol-3-phosphate dehydrogenase (FAD) complex"/>
    <property type="evidence" value="ECO:0007669"/>
    <property type="project" value="UniProtKB-UniRule"/>
</dbReference>
<accession>A0A7Y2H1G6</accession>
<dbReference type="PROSITE" id="PS00977">
    <property type="entry name" value="FAD_G3PDH_1"/>
    <property type="match status" value="1"/>
</dbReference>
<keyword evidence="5 6" id="KW-0560">Oxidoreductase</keyword>
<name>A0A7Y2H1G6_UNCEI</name>
<dbReference type="Proteomes" id="UP000547674">
    <property type="component" value="Unassembled WGS sequence"/>
</dbReference>
<protein>
    <recommendedName>
        <fullName evidence="6">Glycerol-3-phosphate dehydrogenase</fullName>
        <ecNumber evidence="6">1.1.5.3</ecNumber>
    </recommendedName>
</protein>
<proteinExistence type="inferred from homology"/>
<dbReference type="GO" id="GO:0046168">
    <property type="term" value="P:glycerol-3-phosphate catabolic process"/>
    <property type="evidence" value="ECO:0007669"/>
    <property type="project" value="TreeGrafter"/>
</dbReference>
<evidence type="ECO:0000313" key="9">
    <source>
        <dbReference type="Proteomes" id="UP000547674"/>
    </source>
</evidence>
<dbReference type="Pfam" id="PF01266">
    <property type="entry name" value="DAO"/>
    <property type="match status" value="1"/>
</dbReference>
<feature type="domain" description="FAD dependent oxidoreductase" evidence="7">
    <location>
        <begin position="20"/>
        <end position="56"/>
    </location>
</feature>
<feature type="non-terminal residue" evidence="8">
    <location>
        <position position="56"/>
    </location>
</feature>
<dbReference type="InterPro" id="IPR006076">
    <property type="entry name" value="FAD-dep_OxRdtase"/>
</dbReference>
<evidence type="ECO:0000256" key="5">
    <source>
        <dbReference type="ARBA" id="ARBA00023002"/>
    </source>
</evidence>
<evidence type="ECO:0000259" key="7">
    <source>
        <dbReference type="Pfam" id="PF01266"/>
    </source>
</evidence>
<dbReference type="GO" id="GO:0004368">
    <property type="term" value="F:glycerol-3-phosphate dehydrogenase (quinone) activity"/>
    <property type="evidence" value="ECO:0007669"/>
    <property type="project" value="UniProtKB-EC"/>
</dbReference>
<evidence type="ECO:0000256" key="6">
    <source>
        <dbReference type="RuleBase" id="RU361217"/>
    </source>
</evidence>
<gene>
    <name evidence="8" type="ORF">HKN21_04315</name>
</gene>
<dbReference type="InterPro" id="IPR036188">
    <property type="entry name" value="FAD/NAD-bd_sf"/>
</dbReference>
<sequence length="56" mass="5902">MQGHLKRGSENRPPLNEPYDVVIVGGGVHGAGVARDAALRGHRVLLVEQGDWASGT</sequence>
<dbReference type="AlphaFoldDB" id="A0A7Y2H1G6"/>
<dbReference type="EC" id="1.1.5.3" evidence="6"/>
<dbReference type="SUPFAM" id="SSF51905">
    <property type="entry name" value="FAD/NAD(P)-binding domain"/>
    <property type="match status" value="1"/>
</dbReference>
<comment type="caution">
    <text evidence="8">The sequence shown here is derived from an EMBL/GenBank/DDBJ whole genome shotgun (WGS) entry which is preliminary data.</text>
</comment>
<dbReference type="Gene3D" id="3.50.50.60">
    <property type="entry name" value="FAD/NAD(P)-binding domain"/>
    <property type="match status" value="1"/>
</dbReference>
<evidence type="ECO:0000256" key="4">
    <source>
        <dbReference type="ARBA" id="ARBA00022827"/>
    </source>
</evidence>
<keyword evidence="3 6" id="KW-0285">Flavoprotein</keyword>